<dbReference type="GO" id="GO:0003743">
    <property type="term" value="F:translation initiation factor activity"/>
    <property type="evidence" value="ECO:0007669"/>
    <property type="project" value="UniProtKB-KW"/>
</dbReference>
<evidence type="ECO:0000313" key="3">
    <source>
        <dbReference type="Proteomes" id="UP001211421"/>
    </source>
</evidence>
<proteinExistence type="predicted"/>
<sequence length="386" mass="45114">MSENHNAIIFDWLSFTSLSDGVEDLKAILGLSHVQWIELERPFNGYTHSIYFNGITICWGVPQSWGGDYHKDTTYVNMSGSGCRAYETHSSNCDWNSLLALLVSCDDYHISRLDVSYDDFDNVLDMDIIYSESLQRDHMITTFRRGFWELGILNAKKERTVYFGSKKSNLMFRIYDKKEERNRSDLSHWVRWEIQLRDDRAFTFVRKYIENDYNIGEVFAGVIYNYLRFVEPEENDTNNRRWGLQEWYQKFIGNAEKIKLFEKKDEEYNLYKLKQTTTKKFGGATATYIQAVGVTQAVKDIFKECSKKNPKYIKLKQELDSQAQLIPEMDLLNRLDYLERMGLMSCDLSQFEHICENCDDIASVLSRLPDLYKPLGGDISDTLASS</sequence>
<dbReference type="AlphaFoldDB" id="A0AAW6E690"/>
<dbReference type="InterPro" id="IPR003491">
    <property type="entry name" value="REP-like_C"/>
</dbReference>
<accession>A0AAW6E690</accession>
<dbReference type="Proteomes" id="UP001211421">
    <property type="component" value="Unassembled WGS sequence"/>
</dbReference>
<feature type="domain" description="Replication initiation protein-like C-terminal" evidence="1">
    <location>
        <begin position="110"/>
        <end position="283"/>
    </location>
</feature>
<protein>
    <submittedName>
        <fullName evidence="2">Replication initiation factor domain-containing protein</fullName>
    </submittedName>
</protein>
<dbReference type="Pfam" id="PF02486">
    <property type="entry name" value="Rep_trans"/>
    <property type="match status" value="1"/>
</dbReference>
<gene>
    <name evidence="2" type="ORF">PNV70_14915</name>
</gene>
<keyword evidence="2" id="KW-0648">Protein biosynthesis</keyword>
<name>A0AAW6E690_9FIRM</name>
<dbReference type="EMBL" id="JAQMLS010000020">
    <property type="protein sequence ID" value="MDB8743350.1"/>
    <property type="molecule type" value="Genomic_DNA"/>
</dbReference>
<comment type="caution">
    <text evidence="2">The sequence shown here is derived from an EMBL/GenBank/DDBJ whole genome shotgun (WGS) entry which is preliminary data.</text>
</comment>
<dbReference type="RefSeq" id="WP_195552320.1">
    <property type="nucleotide sequence ID" value="NZ_JADMNX010000020.1"/>
</dbReference>
<reference evidence="2" key="1">
    <citation type="submission" date="2023-01" db="EMBL/GenBank/DDBJ databases">
        <title>Human gut microbiome strain richness.</title>
        <authorList>
            <person name="Chen-Liaw A."/>
        </authorList>
    </citation>
    <scope>NUCLEOTIDE SEQUENCE</scope>
    <source>
        <strain evidence="2">D59st1_B8_D59t2_181005</strain>
    </source>
</reference>
<evidence type="ECO:0000259" key="1">
    <source>
        <dbReference type="Pfam" id="PF02486"/>
    </source>
</evidence>
<organism evidence="2 3">
    <name type="scientific">Ruminococcus bicirculans</name>
    <name type="common">ex Wegman et al. 2014</name>
    <dbReference type="NCBI Taxonomy" id="1160721"/>
    <lineage>
        <taxon>Bacteria</taxon>
        <taxon>Bacillati</taxon>
        <taxon>Bacillota</taxon>
        <taxon>Clostridia</taxon>
        <taxon>Eubacteriales</taxon>
        <taxon>Oscillospiraceae</taxon>
        <taxon>Ruminococcus</taxon>
    </lineage>
</organism>
<keyword evidence="2" id="KW-0396">Initiation factor</keyword>
<evidence type="ECO:0000313" key="2">
    <source>
        <dbReference type="EMBL" id="MDB8743350.1"/>
    </source>
</evidence>